<evidence type="ECO:0000313" key="2">
    <source>
        <dbReference type="Proteomes" id="UP000265520"/>
    </source>
</evidence>
<dbReference type="EMBL" id="LXQA010781039">
    <property type="protein sequence ID" value="MCI70699.1"/>
    <property type="molecule type" value="Genomic_DNA"/>
</dbReference>
<protein>
    <submittedName>
        <fullName evidence="1">Uncharacterized protein</fullName>
    </submittedName>
</protein>
<name>A0A392UAZ1_9FABA</name>
<keyword evidence="2" id="KW-1185">Reference proteome</keyword>
<sequence length="61" mass="6933">WLNTLPATDPNREYLDAHKGNVFKVDSGWYAKVCKKFIQRFTFILFQIPKKCGANGRGGSV</sequence>
<proteinExistence type="predicted"/>
<comment type="caution">
    <text evidence="1">The sequence shown here is derived from an EMBL/GenBank/DDBJ whole genome shotgun (WGS) entry which is preliminary data.</text>
</comment>
<feature type="non-terminal residue" evidence="1">
    <location>
        <position position="1"/>
    </location>
</feature>
<evidence type="ECO:0000313" key="1">
    <source>
        <dbReference type="EMBL" id="MCI70699.1"/>
    </source>
</evidence>
<dbReference type="AlphaFoldDB" id="A0A392UAZ1"/>
<reference evidence="1 2" key="1">
    <citation type="journal article" date="2018" name="Front. Plant Sci.">
        <title>Red Clover (Trifolium pratense) and Zigzag Clover (T. medium) - A Picture of Genomic Similarities and Differences.</title>
        <authorList>
            <person name="Dluhosova J."/>
            <person name="Istvanek J."/>
            <person name="Nedelnik J."/>
            <person name="Repkova J."/>
        </authorList>
    </citation>
    <scope>NUCLEOTIDE SEQUENCE [LARGE SCALE GENOMIC DNA]</scope>
    <source>
        <strain evidence="2">cv. 10/8</strain>
        <tissue evidence="1">Leaf</tissue>
    </source>
</reference>
<accession>A0A392UAZ1</accession>
<organism evidence="1 2">
    <name type="scientific">Trifolium medium</name>
    <dbReference type="NCBI Taxonomy" id="97028"/>
    <lineage>
        <taxon>Eukaryota</taxon>
        <taxon>Viridiplantae</taxon>
        <taxon>Streptophyta</taxon>
        <taxon>Embryophyta</taxon>
        <taxon>Tracheophyta</taxon>
        <taxon>Spermatophyta</taxon>
        <taxon>Magnoliopsida</taxon>
        <taxon>eudicotyledons</taxon>
        <taxon>Gunneridae</taxon>
        <taxon>Pentapetalae</taxon>
        <taxon>rosids</taxon>
        <taxon>fabids</taxon>
        <taxon>Fabales</taxon>
        <taxon>Fabaceae</taxon>
        <taxon>Papilionoideae</taxon>
        <taxon>50 kb inversion clade</taxon>
        <taxon>NPAAA clade</taxon>
        <taxon>Hologalegina</taxon>
        <taxon>IRL clade</taxon>
        <taxon>Trifolieae</taxon>
        <taxon>Trifolium</taxon>
    </lineage>
</organism>
<dbReference type="Proteomes" id="UP000265520">
    <property type="component" value="Unassembled WGS sequence"/>
</dbReference>